<gene>
    <name evidence="2" type="ORF">LTRI10_LOCUS24951</name>
</gene>
<reference evidence="2 3" key="1">
    <citation type="submission" date="2024-04" db="EMBL/GenBank/DDBJ databases">
        <authorList>
            <person name="Fracassetti M."/>
        </authorList>
    </citation>
    <scope>NUCLEOTIDE SEQUENCE [LARGE SCALE GENOMIC DNA]</scope>
</reference>
<name>A0AAV2EDQ1_9ROSI</name>
<feature type="compositionally biased region" description="Basic and acidic residues" evidence="1">
    <location>
        <begin position="38"/>
        <end position="48"/>
    </location>
</feature>
<sequence length="136" mass="15242">MLGAHRLSPRDIAYLLGDCDSQQCRRPRSVPENAAHNRNPEAAKVEQEKGKSPIVGFIVAHLEQLKQFFGYPVDGDDVPTMNSACMISFDTKWLLDSVCNEQITMNETLLYDKVVIEHGHPVKIPNGASIHVRQMD</sequence>
<evidence type="ECO:0000256" key="1">
    <source>
        <dbReference type="SAM" id="MobiDB-lite"/>
    </source>
</evidence>
<evidence type="ECO:0000313" key="3">
    <source>
        <dbReference type="Proteomes" id="UP001497516"/>
    </source>
</evidence>
<protein>
    <submittedName>
        <fullName evidence="2">Uncharacterized protein</fullName>
    </submittedName>
</protein>
<proteinExistence type="predicted"/>
<feature type="region of interest" description="Disordered" evidence="1">
    <location>
        <begin position="26"/>
        <end position="48"/>
    </location>
</feature>
<evidence type="ECO:0000313" key="2">
    <source>
        <dbReference type="EMBL" id="CAL1383690.1"/>
    </source>
</evidence>
<dbReference type="Proteomes" id="UP001497516">
    <property type="component" value="Chromosome 4"/>
</dbReference>
<organism evidence="2 3">
    <name type="scientific">Linum trigynum</name>
    <dbReference type="NCBI Taxonomy" id="586398"/>
    <lineage>
        <taxon>Eukaryota</taxon>
        <taxon>Viridiplantae</taxon>
        <taxon>Streptophyta</taxon>
        <taxon>Embryophyta</taxon>
        <taxon>Tracheophyta</taxon>
        <taxon>Spermatophyta</taxon>
        <taxon>Magnoliopsida</taxon>
        <taxon>eudicotyledons</taxon>
        <taxon>Gunneridae</taxon>
        <taxon>Pentapetalae</taxon>
        <taxon>rosids</taxon>
        <taxon>fabids</taxon>
        <taxon>Malpighiales</taxon>
        <taxon>Linaceae</taxon>
        <taxon>Linum</taxon>
    </lineage>
</organism>
<accession>A0AAV2EDQ1</accession>
<keyword evidence="3" id="KW-1185">Reference proteome</keyword>
<dbReference type="AlphaFoldDB" id="A0AAV2EDQ1"/>
<dbReference type="EMBL" id="OZ034817">
    <property type="protein sequence ID" value="CAL1383690.1"/>
    <property type="molecule type" value="Genomic_DNA"/>
</dbReference>